<name>A0A1J4RXE0_9BACT</name>
<gene>
    <name evidence="1" type="ORF">AUJ42_01255</name>
</gene>
<reference evidence="1 2" key="1">
    <citation type="journal article" date="2016" name="Environ. Microbiol.">
        <title>Genomic resolution of a cold subsurface aquifer community provides metabolic insights for novel microbes adapted to high CO concentrations.</title>
        <authorList>
            <person name="Probst A.J."/>
            <person name="Castelle C.J."/>
            <person name="Singh A."/>
            <person name="Brown C.T."/>
            <person name="Anantharaman K."/>
            <person name="Sharon I."/>
            <person name="Hug L.A."/>
            <person name="Burstein D."/>
            <person name="Emerson J.B."/>
            <person name="Thomas B.C."/>
            <person name="Banfield J.F."/>
        </authorList>
    </citation>
    <scope>NUCLEOTIDE SEQUENCE [LARGE SCALE GENOMIC DNA]</scope>
    <source>
        <strain evidence="1">CG1_02_44_10</strain>
    </source>
</reference>
<evidence type="ECO:0000313" key="1">
    <source>
        <dbReference type="EMBL" id="OIN91843.1"/>
    </source>
</evidence>
<sequence length="319" mass="36668">MEMVTDQGEMSQEKQWRDAVIEKKALKLSWAKGITGKHVEFPQPDGKLVWGIETVIPLRFEEIKNIYSELVIKFAHEDGNEVKREQLREGIEAMKEETWISSEQNLILPKNIIRIRIIELSPQETLPKNKITIDSKRNIWLDKHVLQKLIDQFSDQSVSGLQSLDQPTQDEISRLRREGLDSLLYDVTRRNKKITAQLVHSLEEPGVEEILVIHSHGGHDNIIGEQSGPVKPLITTIENKKYDLSEYQSEGNWIDLNDVIKKYDHERRTILVNTCYLGNDNLSNRRYKSLIFRAKGLTGGGDDPLAIFRTKPATLVSRP</sequence>
<comment type="caution">
    <text evidence="1">The sequence shown here is derived from an EMBL/GenBank/DDBJ whole genome shotgun (WGS) entry which is preliminary data.</text>
</comment>
<evidence type="ECO:0000313" key="2">
    <source>
        <dbReference type="Proteomes" id="UP000182345"/>
    </source>
</evidence>
<organism evidence="1 2">
    <name type="scientific">Candidatus Collierbacteria bacterium CG1_02_44_10</name>
    <dbReference type="NCBI Taxonomy" id="1805087"/>
    <lineage>
        <taxon>Bacteria</taxon>
        <taxon>Candidatus Collieribacteriota</taxon>
    </lineage>
</organism>
<proteinExistence type="predicted"/>
<dbReference type="AlphaFoldDB" id="A0A1J4RXE0"/>
<dbReference type="EMBL" id="MNUK01000033">
    <property type="protein sequence ID" value="OIN91843.1"/>
    <property type="molecule type" value="Genomic_DNA"/>
</dbReference>
<dbReference type="Proteomes" id="UP000182345">
    <property type="component" value="Unassembled WGS sequence"/>
</dbReference>
<accession>A0A1J4RXE0</accession>
<protein>
    <submittedName>
        <fullName evidence="1">Uncharacterized protein</fullName>
    </submittedName>
</protein>